<evidence type="ECO:0000259" key="7">
    <source>
        <dbReference type="PROSITE" id="PS50983"/>
    </source>
</evidence>
<dbReference type="EMBL" id="CCKJ01000037">
    <property type="protein sequence ID" value="CDT74520.1"/>
    <property type="molecule type" value="Genomic_DNA"/>
</dbReference>
<dbReference type="PROSITE" id="PS50983">
    <property type="entry name" value="FE_B12_PBP"/>
    <property type="match status" value="1"/>
</dbReference>
<comment type="subcellular location">
    <subcellularLocation>
        <location evidence="1">Cell envelope</location>
    </subcellularLocation>
</comment>
<dbReference type="AlphaFoldDB" id="A0AA86WTT3"/>
<evidence type="ECO:0000256" key="1">
    <source>
        <dbReference type="ARBA" id="ARBA00004196"/>
    </source>
</evidence>
<dbReference type="PRINTS" id="PR01715">
    <property type="entry name" value="FERRIBNDNGPP"/>
</dbReference>
<feature type="signal peptide" evidence="6">
    <location>
        <begin position="1"/>
        <end position="43"/>
    </location>
</feature>
<keyword evidence="4" id="KW-0408">Iron</keyword>
<dbReference type="InterPro" id="IPR002491">
    <property type="entry name" value="ABC_transptr_periplasmic_BD"/>
</dbReference>
<dbReference type="PANTHER" id="PTHR30532:SF1">
    <property type="entry name" value="IRON(3+)-HYDROXAMATE-BINDING PROTEIN FHUD"/>
    <property type="match status" value="1"/>
</dbReference>
<dbReference type="SUPFAM" id="SSF53807">
    <property type="entry name" value="Helical backbone' metal receptor"/>
    <property type="match status" value="1"/>
</dbReference>
<dbReference type="PANTHER" id="PTHR30532">
    <property type="entry name" value="IRON III DICITRATE-BINDING PERIPLASMIC PROTEIN"/>
    <property type="match status" value="1"/>
</dbReference>
<evidence type="ECO:0000313" key="8">
    <source>
        <dbReference type="EMBL" id="CDT74520.1"/>
    </source>
</evidence>
<dbReference type="Pfam" id="PF01497">
    <property type="entry name" value="Peripla_BP_2"/>
    <property type="match status" value="1"/>
</dbReference>
<dbReference type="InterPro" id="IPR051313">
    <property type="entry name" value="Bact_iron-sidero_bind"/>
</dbReference>
<keyword evidence="4" id="KW-0406">Ion transport</keyword>
<keyword evidence="9" id="KW-1185">Reference proteome</keyword>
<gene>
    <name evidence="8" type="ORF">VCR31J2_1310020</name>
</gene>
<feature type="chain" id="PRO_5041688493" evidence="6">
    <location>
        <begin position="44"/>
        <end position="325"/>
    </location>
</feature>
<evidence type="ECO:0000256" key="5">
    <source>
        <dbReference type="ARBA" id="ARBA00022729"/>
    </source>
</evidence>
<evidence type="ECO:0000256" key="3">
    <source>
        <dbReference type="ARBA" id="ARBA00022448"/>
    </source>
</evidence>
<feature type="domain" description="Fe/B12 periplasmic-binding" evidence="7">
    <location>
        <begin position="62"/>
        <end position="325"/>
    </location>
</feature>
<name>A0AA86WTT3_9VIBR</name>
<evidence type="ECO:0000313" key="9">
    <source>
        <dbReference type="Proteomes" id="UP000041625"/>
    </source>
</evidence>
<dbReference type="CDD" id="cd01146">
    <property type="entry name" value="FhuD"/>
    <property type="match status" value="1"/>
</dbReference>
<comment type="similarity">
    <text evidence="2">Belongs to the bacterial solute-binding protein 8 family.</text>
</comment>
<accession>A0AA86WTT3</accession>
<keyword evidence="3" id="KW-0813">Transport</keyword>
<proteinExistence type="inferred from homology"/>
<dbReference type="GO" id="GO:0030288">
    <property type="term" value="C:outer membrane-bounded periplasmic space"/>
    <property type="evidence" value="ECO:0007669"/>
    <property type="project" value="TreeGrafter"/>
</dbReference>
<keyword evidence="5 6" id="KW-0732">Signal</keyword>
<sequence>MSLNKQLKSDSDYMKANYFTSRFPKVSSFIVSLSLLLSAQAMANFQVEDSEGVKTLEAQPVRVAALNWDIAEQVIELGVTPVAVPDIAGYTDWVVQPAIPEGVADIGTRTEPNFSALKKLNPDVILIASPQKDLQERLSEIAPVLYYQTYSEQHSNAAAAIENFKKIGQLLGKEEQANQKLAVMDERIAVLKAELDKAYPGDKPKVTSFRFASTTSVYIYGDNSIPQYALEQLGFENAMDLPASQWGISQKRMTELKNVKKGIALYFEPFPYQDKLDRSPVWKSMPFVRNGQFSPVAASWSYGGAMSILYNAEAMAQSLLTLSEQ</sequence>
<evidence type="ECO:0000256" key="2">
    <source>
        <dbReference type="ARBA" id="ARBA00008814"/>
    </source>
</evidence>
<protein>
    <submittedName>
        <fullName evidence="8">ABC-type Fe3+-hydroxamate transport system, periplasmic component</fullName>
    </submittedName>
</protein>
<comment type="caution">
    <text evidence="8">The sequence shown here is derived from an EMBL/GenBank/DDBJ whole genome shotgun (WGS) entry which is preliminary data.</text>
</comment>
<evidence type="ECO:0000256" key="6">
    <source>
        <dbReference type="SAM" id="SignalP"/>
    </source>
</evidence>
<dbReference type="Gene3D" id="3.40.50.1980">
    <property type="entry name" value="Nitrogenase molybdenum iron protein domain"/>
    <property type="match status" value="2"/>
</dbReference>
<dbReference type="Proteomes" id="UP000041625">
    <property type="component" value="Unassembled WGS sequence"/>
</dbReference>
<organism evidence="8 9">
    <name type="scientific">Vibrio coralliirubri</name>
    <dbReference type="NCBI Taxonomy" id="1516159"/>
    <lineage>
        <taxon>Bacteria</taxon>
        <taxon>Pseudomonadati</taxon>
        <taxon>Pseudomonadota</taxon>
        <taxon>Gammaproteobacteria</taxon>
        <taxon>Vibrionales</taxon>
        <taxon>Vibrionaceae</taxon>
        <taxon>Vibrio</taxon>
    </lineage>
</organism>
<reference evidence="8 9" key="1">
    <citation type="submission" date="2014-06" db="EMBL/GenBank/DDBJ databases">
        <authorList>
            <person name="Le Roux F."/>
        </authorList>
    </citation>
    <scope>NUCLEOTIDE SEQUENCE [LARGE SCALE GENOMIC DNA]</scope>
    <source>
        <strain evidence="8 9">J2-31</strain>
    </source>
</reference>
<evidence type="ECO:0000256" key="4">
    <source>
        <dbReference type="ARBA" id="ARBA00022496"/>
    </source>
</evidence>
<keyword evidence="4" id="KW-0410">Iron transport</keyword>
<dbReference type="GO" id="GO:1901678">
    <property type="term" value="P:iron coordination entity transport"/>
    <property type="evidence" value="ECO:0007669"/>
    <property type="project" value="UniProtKB-ARBA"/>
</dbReference>